<gene>
    <name evidence="2" type="ORF">METZ01_LOCUS437696</name>
</gene>
<sequence>EVFFSVSTPLLWNSIPVTMLAMSLTLAEGLAVSFLGSALWTRGKPWSKVIPIMAVVMGVLVLGGWIRFDLLIIGYSFQLNHSIFLASAGIIVIPFIAWLGAVSVSDDFEQHISERKELFAPVYARLGFLGKGTMRLLVAKEFVDLIRSGTIKKMIVSYAVPLMVLLALAWLVDFTDSPIPVNLLTYAPFLGFFGFNFYSWLTGIDSPEHMNTLPASVPELIRAKVVTYFLTTTWISVIFLLLMAWKLEAWSMLPVALIIMVA</sequence>
<feature type="non-terminal residue" evidence="2">
    <location>
        <position position="262"/>
    </location>
</feature>
<feature type="transmembrane region" description="Helical" evidence="1">
    <location>
        <begin position="184"/>
        <end position="204"/>
    </location>
</feature>
<accession>A0A382YNJ5</accession>
<keyword evidence="1" id="KW-1133">Transmembrane helix</keyword>
<feature type="transmembrane region" description="Helical" evidence="1">
    <location>
        <begin position="52"/>
        <end position="77"/>
    </location>
</feature>
<keyword evidence="1" id="KW-0472">Membrane</keyword>
<dbReference type="EMBL" id="UINC01177285">
    <property type="protein sequence ID" value="SVD84842.1"/>
    <property type="molecule type" value="Genomic_DNA"/>
</dbReference>
<feature type="non-terminal residue" evidence="2">
    <location>
        <position position="1"/>
    </location>
</feature>
<protein>
    <submittedName>
        <fullName evidence="2">Uncharacterized protein</fullName>
    </submittedName>
</protein>
<feature type="transmembrane region" description="Helical" evidence="1">
    <location>
        <begin position="83"/>
        <end position="105"/>
    </location>
</feature>
<reference evidence="2" key="1">
    <citation type="submission" date="2018-05" db="EMBL/GenBank/DDBJ databases">
        <authorList>
            <person name="Lanie J.A."/>
            <person name="Ng W.-L."/>
            <person name="Kazmierczak K.M."/>
            <person name="Andrzejewski T.M."/>
            <person name="Davidsen T.M."/>
            <person name="Wayne K.J."/>
            <person name="Tettelin H."/>
            <person name="Glass J.I."/>
            <person name="Rusch D."/>
            <person name="Podicherti R."/>
            <person name="Tsui H.-C.T."/>
            <person name="Winkler M.E."/>
        </authorList>
    </citation>
    <scope>NUCLEOTIDE SEQUENCE</scope>
</reference>
<organism evidence="2">
    <name type="scientific">marine metagenome</name>
    <dbReference type="NCBI Taxonomy" id="408172"/>
    <lineage>
        <taxon>unclassified sequences</taxon>
        <taxon>metagenomes</taxon>
        <taxon>ecological metagenomes</taxon>
    </lineage>
</organism>
<name>A0A382YNJ5_9ZZZZ</name>
<feature type="transmembrane region" description="Helical" evidence="1">
    <location>
        <begin position="155"/>
        <end position="172"/>
    </location>
</feature>
<feature type="transmembrane region" description="Helical" evidence="1">
    <location>
        <begin position="225"/>
        <end position="245"/>
    </location>
</feature>
<evidence type="ECO:0000256" key="1">
    <source>
        <dbReference type="SAM" id="Phobius"/>
    </source>
</evidence>
<keyword evidence="1" id="KW-0812">Transmembrane</keyword>
<feature type="transmembrane region" description="Helical" evidence="1">
    <location>
        <begin position="20"/>
        <end position="40"/>
    </location>
</feature>
<proteinExistence type="predicted"/>
<dbReference type="AlphaFoldDB" id="A0A382YNJ5"/>
<evidence type="ECO:0000313" key="2">
    <source>
        <dbReference type="EMBL" id="SVD84842.1"/>
    </source>
</evidence>